<dbReference type="Gene3D" id="3.30.160.60">
    <property type="entry name" value="Classic Zinc Finger"/>
    <property type="match status" value="4"/>
</dbReference>
<feature type="compositionally biased region" description="Basic and acidic residues" evidence="8">
    <location>
        <begin position="54"/>
        <end position="72"/>
    </location>
</feature>
<dbReference type="SUPFAM" id="SSF57667">
    <property type="entry name" value="beta-beta-alpha zinc fingers"/>
    <property type="match status" value="2"/>
</dbReference>
<keyword evidence="4 7" id="KW-0863">Zinc-finger</keyword>
<evidence type="ECO:0000256" key="5">
    <source>
        <dbReference type="ARBA" id="ARBA00022833"/>
    </source>
</evidence>
<keyword evidence="3" id="KW-0677">Repeat</keyword>
<evidence type="ECO:0000256" key="2">
    <source>
        <dbReference type="ARBA" id="ARBA00022723"/>
    </source>
</evidence>
<feature type="compositionally biased region" description="Basic and acidic residues" evidence="8">
    <location>
        <begin position="403"/>
        <end position="419"/>
    </location>
</feature>
<dbReference type="Pfam" id="PF00096">
    <property type="entry name" value="zf-C2H2"/>
    <property type="match status" value="1"/>
</dbReference>
<feature type="region of interest" description="Disordered" evidence="8">
    <location>
        <begin position="48"/>
        <end position="82"/>
    </location>
</feature>
<name>A0A811KMB9_9BILA</name>
<dbReference type="GO" id="GO:0008270">
    <property type="term" value="F:zinc ion binding"/>
    <property type="evidence" value="ECO:0007669"/>
    <property type="project" value="UniProtKB-KW"/>
</dbReference>
<keyword evidence="5" id="KW-0862">Zinc</keyword>
<dbReference type="InterPro" id="IPR050888">
    <property type="entry name" value="ZnF_C2H2-type_TF"/>
</dbReference>
<evidence type="ECO:0000256" key="3">
    <source>
        <dbReference type="ARBA" id="ARBA00022737"/>
    </source>
</evidence>
<keyword evidence="11" id="KW-1185">Reference proteome</keyword>
<dbReference type="PROSITE" id="PS50157">
    <property type="entry name" value="ZINC_FINGER_C2H2_2"/>
    <property type="match status" value="3"/>
</dbReference>
<evidence type="ECO:0000313" key="11">
    <source>
        <dbReference type="Proteomes" id="UP000614601"/>
    </source>
</evidence>
<dbReference type="OrthoDB" id="5576026at2759"/>
<dbReference type="PANTHER" id="PTHR24406">
    <property type="entry name" value="TRANSCRIPTIONAL REPRESSOR CTCFL-RELATED"/>
    <property type="match status" value="1"/>
</dbReference>
<feature type="region of interest" description="Disordered" evidence="8">
    <location>
        <begin position="327"/>
        <end position="354"/>
    </location>
</feature>
<evidence type="ECO:0000256" key="8">
    <source>
        <dbReference type="SAM" id="MobiDB-lite"/>
    </source>
</evidence>
<evidence type="ECO:0000256" key="7">
    <source>
        <dbReference type="PROSITE-ProRule" id="PRU00042"/>
    </source>
</evidence>
<proteinExistence type="predicted"/>
<feature type="compositionally biased region" description="Low complexity" evidence="8">
    <location>
        <begin position="255"/>
        <end position="266"/>
    </location>
</feature>
<dbReference type="InterPro" id="IPR013087">
    <property type="entry name" value="Znf_C2H2_type"/>
</dbReference>
<dbReference type="Proteomes" id="UP000783686">
    <property type="component" value="Unassembled WGS sequence"/>
</dbReference>
<protein>
    <recommendedName>
        <fullName evidence="9">C2H2-type domain-containing protein</fullName>
    </recommendedName>
</protein>
<feature type="compositionally biased region" description="Low complexity" evidence="8">
    <location>
        <begin position="387"/>
        <end position="397"/>
    </location>
</feature>
<dbReference type="EMBL" id="CAJFDH010000003">
    <property type="protein sequence ID" value="CAD5216024.1"/>
    <property type="molecule type" value="Genomic_DNA"/>
</dbReference>
<evidence type="ECO:0000256" key="1">
    <source>
        <dbReference type="ARBA" id="ARBA00004123"/>
    </source>
</evidence>
<dbReference type="InterPro" id="IPR036236">
    <property type="entry name" value="Znf_C2H2_sf"/>
</dbReference>
<feature type="domain" description="C2H2-type" evidence="9">
    <location>
        <begin position="117"/>
        <end position="144"/>
    </location>
</feature>
<keyword evidence="2" id="KW-0479">Metal-binding</keyword>
<gene>
    <name evidence="10" type="ORF">BOKJ2_LOCUS6386</name>
</gene>
<evidence type="ECO:0000256" key="6">
    <source>
        <dbReference type="ARBA" id="ARBA00023242"/>
    </source>
</evidence>
<dbReference type="Proteomes" id="UP000614601">
    <property type="component" value="Unassembled WGS sequence"/>
</dbReference>
<evidence type="ECO:0000256" key="4">
    <source>
        <dbReference type="ARBA" id="ARBA00022771"/>
    </source>
</evidence>
<sequence>MLPQLPFGQFQLAQLSQMFKSIQQPQLPQHNLFPMNNGFDVMRLLTQKAPEQPQEVRSEPTEVVKETKKEPSPELPQGMKKSKKQVHSCPHCNFSTVMSQHMKAHVEAHIKHQGAMYMCDVCKMQFSQKANMHRHRMRHSGEKPYTCKFCQKKFFRKDQMQEHSMTHIKTGENFDCPVSGCSTRFRQHQELRNHLADDHIITAQEQAACKRCSITFSNHRRILLHYQTKHDDNITGANRELALLQQGDLSDEDSLSSSPPSQAKPPTLNPNFPSALLQLRQLPTNVSNPFLAQPAPIPPNMAELMNNFSWNPLSLNMNRDLNVNQLASASSQSSPRMLPKSKSPLVKVENDNNEAKNNNVLSKLIEEMKQNQSQLWSQTRSDDHSSTHSPTSGSRASTSPQPHDSEEYKKSESQISHDERHDCEHCGISFDDGVMFMLHKQLHSAENPWKCGLCERQCSDKISFATHIVHDGHRAQ</sequence>
<feature type="domain" description="C2H2-type" evidence="9">
    <location>
        <begin position="145"/>
        <end position="172"/>
    </location>
</feature>
<comment type="subcellular location">
    <subcellularLocation>
        <location evidence="1">Nucleus</location>
    </subcellularLocation>
</comment>
<comment type="caution">
    <text evidence="10">The sequence shown here is derived from an EMBL/GenBank/DDBJ whole genome shotgun (WGS) entry which is preliminary data.</text>
</comment>
<feature type="region of interest" description="Disordered" evidence="8">
    <location>
        <begin position="369"/>
        <end position="419"/>
    </location>
</feature>
<dbReference type="SMART" id="SM00355">
    <property type="entry name" value="ZnF_C2H2"/>
    <property type="match status" value="7"/>
</dbReference>
<accession>A0A811KMB9</accession>
<feature type="region of interest" description="Disordered" evidence="8">
    <location>
        <begin position="248"/>
        <end position="273"/>
    </location>
</feature>
<dbReference type="FunFam" id="3.30.160.60:FF:000065">
    <property type="entry name" value="B-cell CLL/lymphoma 6, member B"/>
    <property type="match status" value="1"/>
</dbReference>
<dbReference type="PROSITE" id="PS00028">
    <property type="entry name" value="ZINC_FINGER_C2H2_1"/>
    <property type="match status" value="6"/>
</dbReference>
<keyword evidence="6" id="KW-0539">Nucleus</keyword>
<dbReference type="AlphaFoldDB" id="A0A811KMB9"/>
<evidence type="ECO:0000259" key="9">
    <source>
        <dbReference type="PROSITE" id="PS50157"/>
    </source>
</evidence>
<feature type="domain" description="C2H2-type" evidence="9">
    <location>
        <begin position="421"/>
        <end position="448"/>
    </location>
</feature>
<organism evidence="10 11">
    <name type="scientific">Bursaphelenchus okinawaensis</name>
    <dbReference type="NCBI Taxonomy" id="465554"/>
    <lineage>
        <taxon>Eukaryota</taxon>
        <taxon>Metazoa</taxon>
        <taxon>Ecdysozoa</taxon>
        <taxon>Nematoda</taxon>
        <taxon>Chromadorea</taxon>
        <taxon>Rhabditida</taxon>
        <taxon>Tylenchina</taxon>
        <taxon>Tylenchomorpha</taxon>
        <taxon>Aphelenchoidea</taxon>
        <taxon>Aphelenchoididae</taxon>
        <taxon>Bursaphelenchus</taxon>
    </lineage>
</organism>
<dbReference type="GO" id="GO:0005634">
    <property type="term" value="C:nucleus"/>
    <property type="evidence" value="ECO:0007669"/>
    <property type="project" value="UniProtKB-SubCell"/>
</dbReference>
<evidence type="ECO:0000313" key="10">
    <source>
        <dbReference type="EMBL" id="CAD5216024.1"/>
    </source>
</evidence>
<dbReference type="EMBL" id="CAJFCW020000003">
    <property type="protein sequence ID" value="CAG9105183.1"/>
    <property type="molecule type" value="Genomic_DNA"/>
</dbReference>
<reference evidence="10" key="1">
    <citation type="submission" date="2020-09" db="EMBL/GenBank/DDBJ databases">
        <authorList>
            <person name="Kikuchi T."/>
        </authorList>
    </citation>
    <scope>NUCLEOTIDE SEQUENCE</scope>
    <source>
        <strain evidence="10">SH1</strain>
    </source>
</reference>